<evidence type="ECO:0000256" key="1">
    <source>
        <dbReference type="ARBA" id="ARBA00004141"/>
    </source>
</evidence>
<reference evidence="8" key="1">
    <citation type="submission" date="2016-10" db="EMBL/GenBank/DDBJ databases">
        <title>CRISPR-Cas defence system in Roseofilum reptotaenium: evidence of a bacteriophage-cyanobacterium arms race in the coral black band disease.</title>
        <authorList>
            <person name="Buerger P."/>
            <person name="Wood-Charlson E.M."/>
            <person name="Weynberg K.D."/>
            <person name="Willis B."/>
            <person name="Van Oppen M.J."/>
        </authorList>
    </citation>
    <scope>NUCLEOTIDE SEQUENCE [LARGE SCALE GENOMIC DNA]</scope>
    <source>
        <strain evidence="8">AO1-A</strain>
    </source>
</reference>
<dbReference type="Pfam" id="PF05154">
    <property type="entry name" value="TM2"/>
    <property type="match status" value="1"/>
</dbReference>
<accession>A0A1L9QKW9</accession>
<dbReference type="InterPro" id="IPR018649">
    <property type="entry name" value="SHOCT"/>
</dbReference>
<evidence type="ECO:0000259" key="7">
    <source>
        <dbReference type="Pfam" id="PF09851"/>
    </source>
</evidence>
<comment type="caution">
    <text evidence="8">The sequence shown here is derived from an EMBL/GenBank/DDBJ whole genome shotgun (WGS) entry which is preliminary data.</text>
</comment>
<dbReference type="AlphaFoldDB" id="A0A1L9QKW9"/>
<dbReference type="EMBL" id="MLAW01000057">
    <property type="protein sequence ID" value="OJJ18148.1"/>
    <property type="molecule type" value="Genomic_DNA"/>
</dbReference>
<feature type="domain" description="TM2" evidence="6">
    <location>
        <begin position="5"/>
        <end position="58"/>
    </location>
</feature>
<evidence type="ECO:0000256" key="3">
    <source>
        <dbReference type="ARBA" id="ARBA00022989"/>
    </source>
</evidence>
<keyword evidence="4 5" id="KW-0472">Membrane</keyword>
<comment type="subcellular location">
    <subcellularLocation>
        <location evidence="1">Membrane</location>
        <topology evidence="1">Multi-pass membrane protein</topology>
    </subcellularLocation>
</comment>
<keyword evidence="9" id="KW-1185">Reference proteome</keyword>
<evidence type="ECO:0000256" key="5">
    <source>
        <dbReference type="SAM" id="Phobius"/>
    </source>
</evidence>
<evidence type="ECO:0000313" key="8">
    <source>
        <dbReference type="EMBL" id="OJJ18148.1"/>
    </source>
</evidence>
<evidence type="ECO:0000259" key="6">
    <source>
        <dbReference type="Pfam" id="PF05154"/>
    </source>
</evidence>
<name>A0A1L9QKW9_9CYAN</name>
<keyword evidence="2 5" id="KW-0812">Transmembrane</keyword>
<dbReference type="Pfam" id="PF09851">
    <property type="entry name" value="SHOCT"/>
    <property type="match status" value="1"/>
</dbReference>
<organism evidence="8 9">
    <name type="scientific">Roseofilum reptotaenium AO1-A</name>
    <dbReference type="NCBI Taxonomy" id="1925591"/>
    <lineage>
        <taxon>Bacteria</taxon>
        <taxon>Bacillati</taxon>
        <taxon>Cyanobacteriota</taxon>
        <taxon>Cyanophyceae</taxon>
        <taxon>Desertifilales</taxon>
        <taxon>Desertifilaceae</taxon>
        <taxon>Roseofilum</taxon>
    </lineage>
</organism>
<evidence type="ECO:0008006" key="10">
    <source>
        <dbReference type="Google" id="ProtNLM"/>
    </source>
</evidence>
<evidence type="ECO:0000256" key="2">
    <source>
        <dbReference type="ARBA" id="ARBA00022692"/>
    </source>
</evidence>
<dbReference type="Proteomes" id="UP000183940">
    <property type="component" value="Unassembled WGS sequence"/>
</dbReference>
<protein>
    <recommendedName>
        <fullName evidence="10">TM2 domain-containing protein</fullName>
    </recommendedName>
</protein>
<gene>
    <name evidence="8" type="ORF">BI308_22565</name>
</gene>
<keyword evidence="3 5" id="KW-1133">Transmembrane helix</keyword>
<dbReference type="GO" id="GO:0016020">
    <property type="term" value="C:membrane"/>
    <property type="evidence" value="ECO:0007669"/>
    <property type="project" value="UniProtKB-SubCell"/>
</dbReference>
<proteinExistence type="predicted"/>
<evidence type="ECO:0000313" key="9">
    <source>
        <dbReference type="Proteomes" id="UP000183940"/>
    </source>
</evidence>
<dbReference type="InterPro" id="IPR007829">
    <property type="entry name" value="TM2"/>
</dbReference>
<feature type="domain" description="SHOCT" evidence="7">
    <location>
        <begin position="113"/>
        <end position="140"/>
    </location>
</feature>
<evidence type="ECO:0000256" key="4">
    <source>
        <dbReference type="ARBA" id="ARBA00023136"/>
    </source>
</evidence>
<feature type="transmembrane region" description="Helical" evidence="5">
    <location>
        <begin position="12"/>
        <end position="31"/>
    </location>
</feature>
<sequence length="144" mass="16414">MLNKEKSRKVGMILAFSGMLIPIAGLHKFYLGQPLWGAIYLLLSWTPIPHVASAIDGVWYLVQNDEEFNQNYPGPVPVIPGLKIPQVNWSKFWPKQDSTPTGPIRDQVESVADALRQLEALRQEGLITEYEFEQKRRQLLDKIA</sequence>
<dbReference type="STRING" id="1925591.BI308_22565"/>